<proteinExistence type="predicted"/>
<evidence type="ECO:0000313" key="1">
    <source>
        <dbReference type="EMBL" id="KAH3715130.1"/>
    </source>
</evidence>
<gene>
    <name evidence="1" type="ORF">DPMN_057836</name>
</gene>
<sequence length="80" mass="8612">MTDTCLSSILQPVQFGNPCQQFTCQLASSPGHSGTQTTRPHAVISLVFCDLTAGILTVSCHTVEDSRTFDAHQVKESARC</sequence>
<evidence type="ECO:0000313" key="2">
    <source>
        <dbReference type="Proteomes" id="UP000828390"/>
    </source>
</evidence>
<reference evidence="1" key="1">
    <citation type="journal article" date="2019" name="bioRxiv">
        <title>The Genome of the Zebra Mussel, Dreissena polymorpha: A Resource for Invasive Species Research.</title>
        <authorList>
            <person name="McCartney M.A."/>
            <person name="Auch B."/>
            <person name="Kono T."/>
            <person name="Mallez S."/>
            <person name="Zhang Y."/>
            <person name="Obille A."/>
            <person name="Becker A."/>
            <person name="Abrahante J.E."/>
            <person name="Garbe J."/>
            <person name="Badalamenti J.P."/>
            <person name="Herman A."/>
            <person name="Mangelson H."/>
            <person name="Liachko I."/>
            <person name="Sullivan S."/>
            <person name="Sone E.D."/>
            <person name="Koren S."/>
            <person name="Silverstein K.A.T."/>
            <person name="Beckman K.B."/>
            <person name="Gohl D.M."/>
        </authorList>
    </citation>
    <scope>NUCLEOTIDE SEQUENCE</scope>
    <source>
        <strain evidence="1">Duluth1</strain>
        <tissue evidence="1">Whole animal</tissue>
    </source>
</reference>
<organism evidence="1 2">
    <name type="scientific">Dreissena polymorpha</name>
    <name type="common">Zebra mussel</name>
    <name type="synonym">Mytilus polymorpha</name>
    <dbReference type="NCBI Taxonomy" id="45954"/>
    <lineage>
        <taxon>Eukaryota</taxon>
        <taxon>Metazoa</taxon>
        <taxon>Spiralia</taxon>
        <taxon>Lophotrochozoa</taxon>
        <taxon>Mollusca</taxon>
        <taxon>Bivalvia</taxon>
        <taxon>Autobranchia</taxon>
        <taxon>Heteroconchia</taxon>
        <taxon>Euheterodonta</taxon>
        <taxon>Imparidentia</taxon>
        <taxon>Neoheterodontei</taxon>
        <taxon>Myida</taxon>
        <taxon>Dreissenoidea</taxon>
        <taxon>Dreissenidae</taxon>
        <taxon>Dreissena</taxon>
    </lineage>
</organism>
<keyword evidence="2" id="KW-1185">Reference proteome</keyword>
<reference evidence="1" key="2">
    <citation type="submission" date="2020-11" db="EMBL/GenBank/DDBJ databases">
        <authorList>
            <person name="McCartney M.A."/>
            <person name="Auch B."/>
            <person name="Kono T."/>
            <person name="Mallez S."/>
            <person name="Becker A."/>
            <person name="Gohl D.M."/>
            <person name="Silverstein K.A.T."/>
            <person name="Koren S."/>
            <person name="Bechman K.B."/>
            <person name="Herman A."/>
            <person name="Abrahante J.E."/>
            <person name="Garbe J."/>
        </authorList>
    </citation>
    <scope>NUCLEOTIDE SEQUENCE</scope>
    <source>
        <strain evidence="1">Duluth1</strain>
        <tissue evidence="1">Whole animal</tissue>
    </source>
</reference>
<protein>
    <submittedName>
        <fullName evidence="1">Uncharacterized protein</fullName>
    </submittedName>
</protein>
<name>A0A9D4HCN3_DREPO</name>
<dbReference type="Proteomes" id="UP000828390">
    <property type="component" value="Unassembled WGS sequence"/>
</dbReference>
<dbReference type="EMBL" id="JAIWYP010000013">
    <property type="protein sequence ID" value="KAH3715130.1"/>
    <property type="molecule type" value="Genomic_DNA"/>
</dbReference>
<accession>A0A9D4HCN3</accession>
<comment type="caution">
    <text evidence="1">The sequence shown here is derived from an EMBL/GenBank/DDBJ whole genome shotgun (WGS) entry which is preliminary data.</text>
</comment>
<dbReference type="AlphaFoldDB" id="A0A9D4HCN3"/>